<dbReference type="Pfam" id="PF17773">
    <property type="entry name" value="UPF0176_N"/>
    <property type="match status" value="1"/>
</dbReference>
<dbReference type="InterPro" id="IPR001763">
    <property type="entry name" value="Rhodanese-like_dom"/>
</dbReference>
<dbReference type="RefSeq" id="WP_261756419.1">
    <property type="nucleotide sequence ID" value="NZ_CP104562.2"/>
</dbReference>
<evidence type="ECO:0000259" key="1">
    <source>
        <dbReference type="PROSITE" id="PS50206"/>
    </source>
</evidence>
<dbReference type="InterPro" id="IPR040503">
    <property type="entry name" value="TRHO_N"/>
</dbReference>
<name>A0ABY6AY56_9BURK</name>
<dbReference type="Gene3D" id="3.30.70.100">
    <property type="match status" value="1"/>
</dbReference>
<reference evidence="2" key="1">
    <citation type="submission" date="2022-10" db="EMBL/GenBank/DDBJ databases">
        <title>Characterization and whole genome sequencing of a new Roseateles species, isolated from fresh water.</title>
        <authorList>
            <person name="Guliayeva D.Y."/>
            <person name="Akhremchuk A.E."/>
            <person name="Sikolenko M.A."/>
            <person name="Valentovich L.N."/>
            <person name="Sidarenka A.V."/>
        </authorList>
    </citation>
    <scope>NUCLEOTIDE SEQUENCE</scope>
    <source>
        <strain evidence="2">BIM B-1768</strain>
    </source>
</reference>
<dbReference type="Proteomes" id="UP001064933">
    <property type="component" value="Chromosome"/>
</dbReference>
<dbReference type="PROSITE" id="PS50206">
    <property type="entry name" value="RHODANESE_3"/>
    <property type="match status" value="1"/>
</dbReference>
<dbReference type="EMBL" id="CP104562">
    <property type="protein sequence ID" value="UXH76684.1"/>
    <property type="molecule type" value="Genomic_DNA"/>
</dbReference>
<proteinExistence type="predicted"/>
<evidence type="ECO:0000313" key="2">
    <source>
        <dbReference type="EMBL" id="UXH76684.1"/>
    </source>
</evidence>
<dbReference type="PANTHER" id="PTHR43268">
    <property type="entry name" value="THIOSULFATE SULFURTRANSFERASE/RHODANESE-LIKE DOMAIN-CONTAINING PROTEIN 2"/>
    <property type="match status" value="1"/>
</dbReference>
<dbReference type="InterPro" id="IPR036873">
    <property type="entry name" value="Rhodanese-like_dom_sf"/>
</dbReference>
<sequence>MNQPRPPILNISCYLFVAIEAPQVLRDLLQSRAQALGLKGTVLIAEEGINLFLAGAAADVRAWVDALREDPRFAALAPKESWSDTVPFRKLLVKVKPEIIRMNHPTIRPDQAPRAPALPAATLKRWLDQGHDDDGRPVVTLDTRNAFEVDVGAFDDAIDWRITKFSEFPDAVRAHRAELAGKTIVSYCTGGIRCEKAALFLAQQDLDGPVYQLEGGILKYFEEVGGAHYHGDCFVFDERRAVDPALAPSSTEGADDALGLAAALAPKAA</sequence>
<dbReference type="PANTHER" id="PTHR43268:SF3">
    <property type="entry name" value="RHODANESE-LIKE DOMAIN-CONTAINING PROTEIN 7-RELATED"/>
    <property type="match status" value="1"/>
</dbReference>
<accession>A0ABY6AY56</accession>
<organism evidence="2 3">
    <name type="scientific">Roseateles amylovorans</name>
    <dbReference type="NCBI Taxonomy" id="2978473"/>
    <lineage>
        <taxon>Bacteria</taxon>
        <taxon>Pseudomonadati</taxon>
        <taxon>Pseudomonadota</taxon>
        <taxon>Betaproteobacteria</taxon>
        <taxon>Burkholderiales</taxon>
        <taxon>Sphaerotilaceae</taxon>
        <taxon>Roseateles</taxon>
    </lineage>
</organism>
<dbReference type="Gene3D" id="3.40.250.10">
    <property type="entry name" value="Rhodanese-like domain"/>
    <property type="match status" value="1"/>
</dbReference>
<gene>
    <name evidence="2" type="ORF">N4261_16770</name>
</gene>
<dbReference type="SMART" id="SM00450">
    <property type="entry name" value="RHOD"/>
    <property type="match status" value="1"/>
</dbReference>
<keyword evidence="3" id="KW-1185">Reference proteome</keyword>
<dbReference type="InterPro" id="IPR020936">
    <property type="entry name" value="TrhO"/>
</dbReference>
<protein>
    <submittedName>
        <fullName evidence="2">Sulfurtransferase</fullName>
    </submittedName>
</protein>
<evidence type="ECO:0000313" key="3">
    <source>
        <dbReference type="Proteomes" id="UP001064933"/>
    </source>
</evidence>
<feature type="domain" description="Rhodanese" evidence="1">
    <location>
        <begin position="134"/>
        <end position="229"/>
    </location>
</feature>
<dbReference type="NCBIfam" id="NF003703">
    <property type="entry name" value="PRK05320.1"/>
    <property type="match status" value="1"/>
</dbReference>
<dbReference type="SUPFAM" id="SSF52821">
    <property type="entry name" value="Rhodanese/Cell cycle control phosphatase"/>
    <property type="match status" value="1"/>
</dbReference>
<dbReference type="Pfam" id="PF00581">
    <property type="entry name" value="Rhodanese"/>
    <property type="match status" value="1"/>
</dbReference>